<dbReference type="SUPFAM" id="SSF52540">
    <property type="entry name" value="P-loop containing nucleoside triphosphate hydrolases"/>
    <property type="match status" value="1"/>
</dbReference>
<dbReference type="InterPro" id="IPR027417">
    <property type="entry name" value="P-loop_NTPase"/>
</dbReference>
<keyword evidence="3" id="KW-0966">Cell projection</keyword>
<keyword evidence="4" id="KW-1185">Reference proteome</keyword>
<dbReference type="EMBL" id="FOXD01000011">
    <property type="protein sequence ID" value="SFP85428.1"/>
    <property type="molecule type" value="Genomic_DNA"/>
</dbReference>
<feature type="domain" description="AAA" evidence="2">
    <location>
        <begin position="153"/>
        <end position="324"/>
    </location>
</feature>
<protein>
    <submittedName>
        <fullName evidence="3">MinD-like ATPase involved in chromosome partitioning or flagellar assembly</fullName>
    </submittedName>
</protein>
<organism evidence="3 4">
    <name type="scientific">Salibacterium halotolerans</name>
    <dbReference type="NCBI Taxonomy" id="1884432"/>
    <lineage>
        <taxon>Bacteria</taxon>
        <taxon>Bacillati</taxon>
        <taxon>Bacillota</taxon>
        <taxon>Bacilli</taxon>
        <taxon>Bacillales</taxon>
        <taxon>Bacillaceae</taxon>
    </lineage>
</organism>
<proteinExistence type="predicted"/>
<dbReference type="OrthoDB" id="9794577at2"/>
<dbReference type="AlphaFoldDB" id="A0A1I5TR11"/>
<sequence length="423" mass="46776">MTAEYKADTPVSTGMTVVTCGLEPSFLRALHEHIENYLPFVKLSSAYDSVDNLSAAVDDVEADVALLSLDQVTNAAKDQDELIEAGFKKIILVTKGLDPFHTRVPLREPYVEMMYERTPMRIIAERMVTFESSAPSRLYTNVHPENEQTETGKNILFYSAKGGVGKTTVCLNTAVQLSQKGYRILVIDFATFGSVGLQLQLPRQERGLSDIIGALEQPSIGTEELNQVIQSAVTSVEVHGHSIDVLTAGSAMKMTSLDLKKTDAILEGIQDSQYDFILMDTSSDLTEKNIALMSSSTDIMFLTTTDLAANWALLAALDLVDTLNKPMQNRYLILNHYQDALGFPVPELESILSMNISVVIPDKYEQIQGYANRGILIAEKSNLKLNRHYRQVAHLISPVFTAKERGERGGKKRQKQKKGAAQT</sequence>
<reference evidence="4" key="1">
    <citation type="submission" date="2016-10" db="EMBL/GenBank/DDBJ databases">
        <authorList>
            <person name="Varghese N."/>
            <person name="Submissions S."/>
        </authorList>
    </citation>
    <scope>NUCLEOTIDE SEQUENCE [LARGE SCALE GENOMIC DNA]</scope>
    <source>
        <strain evidence="4">S7</strain>
    </source>
</reference>
<evidence type="ECO:0000313" key="4">
    <source>
        <dbReference type="Proteomes" id="UP000198892"/>
    </source>
</evidence>
<gene>
    <name evidence="3" type="ORF">SAMN05518683_11155</name>
</gene>
<dbReference type="Pfam" id="PF13614">
    <property type="entry name" value="AAA_31"/>
    <property type="match status" value="1"/>
</dbReference>
<dbReference type="PANTHER" id="PTHR13696:SF99">
    <property type="entry name" value="COBYRINIC ACID AC-DIAMIDE SYNTHASE"/>
    <property type="match status" value="1"/>
</dbReference>
<accession>A0A1I5TR11</accession>
<evidence type="ECO:0000256" key="1">
    <source>
        <dbReference type="SAM" id="MobiDB-lite"/>
    </source>
</evidence>
<dbReference type="Proteomes" id="UP000198892">
    <property type="component" value="Unassembled WGS sequence"/>
</dbReference>
<dbReference type="InterPro" id="IPR025669">
    <property type="entry name" value="AAA_dom"/>
</dbReference>
<dbReference type="InterPro" id="IPR050678">
    <property type="entry name" value="DNA_Partitioning_ATPase"/>
</dbReference>
<name>A0A1I5TR11_9BACI</name>
<dbReference type="PANTHER" id="PTHR13696">
    <property type="entry name" value="P-LOOP CONTAINING NUCLEOSIDE TRIPHOSPHATE HYDROLASE"/>
    <property type="match status" value="1"/>
</dbReference>
<dbReference type="RefSeq" id="WP_093337418.1">
    <property type="nucleotide sequence ID" value="NZ_FOXD01000011.1"/>
</dbReference>
<keyword evidence="3" id="KW-0282">Flagellum</keyword>
<evidence type="ECO:0000259" key="2">
    <source>
        <dbReference type="Pfam" id="PF13614"/>
    </source>
</evidence>
<dbReference type="Gene3D" id="3.40.50.300">
    <property type="entry name" value="P-loop containing nucleotide triphosphate hydrolases"/>
    <property type="match status" value="1"/>
</dbReference>
<dbReference type="STRING" id="1884432.SAMN05518683_11155"/>
<feature type="region of interest" description="Disordered" evidence="1">
    <location>
        <begin position="404"/>
        <end position="423"/>
    </location>
</feature>
<keyword evidence="3" id="KW-0969">Cilium</keyword>
<evidence type="ECO:0000313" key="3">
    <source>
        <dbReference type="EMBL" id="SFP85428.1"/>
    </source>
</evidence>
<feature type="compositionally biased region" description="Basic residues" evidence="1">
    <location>
        <begin position="410"/>
        <end position="423"/>
    </location>
</feature>